<dbReference type="Proteomes" id="UP000652761">
    <property type="component" value="Unassembled WGS sequence"/>
</dbReference>
<gene>
    <name evidence="1" type="ORF">Taro_050572</name>
</gene>
<evidence type="ECO:0000313" key="2">
    <source>
        <dbReference type="Proteomes" id="UP000652761"/>
    </source>
</evidence>
<keyword evidence="2" id="KW-1185">Reference proteome</keyword>
<organism evidence="1 2">
    <name type="scientific">Colocasia esculenta</name>
    <name type="common">Wild taro</name>
    <name type="synonym">Arum esculentum</name>
    <dbReference type="NCBI Taxonomy" id="4460"/>
    <lineage>
        <taxon>Eukaryota</taxon>
        <taxon>Viridiplantae</taxon>
        <taxon>Streptophyta</taxon>
        <taxon>Embryophyta</taxon>
        <taxon>Tracheophyta</taxon>
        <taxon>Spermatophyta</taxon>
        <taxon>Magnoliopsida</taxon>
        <taxon>Liliopsida</taxon>
        <taxon>Araceae</taxon>
        <taxon>Aroideae</taxon>
        <taxon>Colocasieae</taxon>
        <taxon>Colocasia</taxon>
    </lineage>
</organism>
<dbReference type="AlphaFoldDB" id="A0A843XEE3"/>
<dbReference type="OrthoDB" id="1093005at2759"/>
<protein>
    <submittedName>
        <fullName evidence="1">Uncharacterized protein</fullName>
    </submittedName>
</protein>
<evidence type="ECO:0000313" key="1">
    <source>
        <dbReference type="EMBL" id="MQM17600.1"/>
    </source>
</evidence>
<comment type="caution">
    <text evidence="1">The sequence shown here is derived from an EMBL/GenBank/DDBJ whole genome shotgun (WGS) entry which is preliminary data.</text>
</comment>
<proteinExistence type="predicted"/>
<accession>A0A843XEE3</accession>
<name>A0A843XEE3_COLES</name>
<dbReference type="EMBL" id="NMUH01007638">
    <property type="protein sequence ID" value="MQM17600.1"/>
    <property type="molecule type" value="Genomic_DNA"/>
</dbReference>
<feature type="non-terminal residue" evidence="1">
    <location>
        <position position="1"/>
    </location>
</feature>
<reference evidence="1" key="1">
    <citation type="submission" date="2017-07" db="EMBL/GenBank/DDBJ databases">
        <title>Taro Niue Genome Assembly and Annotation.</title>
        <authorList>
            <person name="Atibalentja N."/>
            <person name="Keating K."/>
            <person name="Fields C.J."/>
        </authorList>
    </citation>
    <scope>NUCLEOTIDE SEQUENCE</scope>
    <source>
        <strain evidence="1">Niue_2</strain>
        <tissue evidence="1">Leaf</tissue>
    </source>
</reference>
<sequence>MVLQRSCSASPMAPPVEKPVFAHTSLGTCLAVAVPPDITVGDLKGKLGKEHSTCFPSLGEIKIHALMVKKKLQHYHLPNPMLVRHAFNDFTTTWFLFINISLVGGMGRQPAPKPHITEDSKRKEYLDEGQTFKLAPDALPDLAKKKVMDLYIDYLAEFIGEGCCRTSQGTHIDHNVVKCQGDKSRCNKGQPRARLLSIERAERRITESGSLVDADDQTLEGAKVRNYFPSKATPCGSLSGNISITGIISKYFSDLDEVDSHDVNSPEYEKTNTIDKFGENCMKVSRLASSGVASFDIGGSSLDKFDNRLEGMKNAKIAKCTMVLPRPWSSLDGRSENAFANVLVDDCRACRNNSTKLLKDEAVNCTNIVGHVTQSMTNCIQENLPLSSDFHVKTSRKLSRNDVGKRLLAASTKLALASGKKRSPISTFVAKRGKPSITNSSSAVKNTMFDVNDWNSCE</sequence>